<accession>A0ABS0NZC1</accession>
<proteinExistence type="predicted"/>
<dbReference type="EMBL" id="JACEGD010000006">
    <property type="protein sequence ID" value="MBH5386235.1"/>
    <property type="molecule type" value="Genomic_DNA"/>
</dbReference>
<dbReference type="RefSeq" id="WP_197965615.1">
    <property type="nucleotide sequence ID" value="NZ_JACEGD010000006.1"/>
</dbReference>
<keyword evidence="2" id="KW-1185">Reference proteome</keyword>
<evidence type="ECO:0000313" key="2">
    <source>
        <dbReference type="Proteomes" id="UP001194539"/>
    </source>
</evidence>
<reference evidence="1 2" key="1">
    <citation type="submission" date="2020-07" db="EMBL/GenBank/DDBJ databases">
        <title>Bradyrhizobium diversity isolated from nodules of indigenous legumes of Western Australia.</title>
        <authorList>
            <person name="Klepa M.S."/>
        </authorList>
    </citation>
    <scope>NUCLEOTIDE SEQUENCE [LARGE SCALE GENOMIC DNA]</scope>
    <source>
        <strain evidence="1 2">CNPSo 4019</strain>
    </source>
</reference>
<comment type="caution">
    <text evidence="1">The sequence shown here is derived from an EMBL/GenBank/DDBJ whole genome shotgun (WGS) entry which is preliminary data.</text>
</comment>
<sequence length="66" mass="7150">MFDTDTTALLRAVLEEVCESISRREIGTRTHVASKLLEAATKGQTSLDDLKQAGSRALSEACAARR</sequence>
<name>A0ABS0NZC1_9BRAD</name>
<dbReference type="Proteomes" id="UP001194539">
    <property type="component" value="Unassembled WGS sequence"/>
</dbReference>
<organism evidence="1 2">
    <name type="scientific">Bradyrhizobium diversitatis</name>
    <dbReference type="NCBI Taxonomy" id="2755406"/>
    <lineage>
        <taxon>Bacteria</taxon>
        <taxon>Pseudomonadati</taxon>
        <taxon>Pseudomonadota</taxon>
        <taxon>Alphaproteobacteria</taxon>
        <taxon>Hyphomicrobiales</taxon>
        <taxon>Nitrobacteraceae</taxon>
        <taxon>Bradyrhizobium</taxon>
    </lineage>
</organism>
<gene>
    <name evidence="1" type="ORF">H1B27_08025</name>
</gene>
<evidence type="ECO:0000313" key="1">
    <source>
        <dbReference type="EMBL" id="MBH5386235.1"/>
    </source>
</evidence>
<protein>
    <submittedName>
        <fullName evidence="1">Uncharacterized protein</fullName>
    </submittedName>
</protein>